<evidence type="ECO:0000313" key="3">
    <source>
        <dbReference type="Proteomes" id="UP000015106"/>
    </source>
</evidence>
<name>A0A8R7JWM8_TRIUA</name>
<dbReference type="EnsemblPlants" id="TuG1812G0100000721.01.T01">
    <property type="protein sequence ID" value="TuG1812G0100000721.01.T01"/>
    <property type="gene ID" value="TuG1812G0100000721.01"/>
</dbReference>
<dbReference type="PANTHER" id="PTHR33186:SF13">
    <property type="entry name" value="OS10G0138300 PROTEIN"/>
    <property type="match status" value="1"/>
</dbReference>
<protein>
    <submittedName>
        <fullName evidence="2">Uncharacterized protein</fullName>
    </submittedName>
</protein>
<feature type="compositionally biased region" description="Acidic residues" evidence="1">
    <location>
        <begin position="28"/>
        <end position="46"/>
    </location>
</feature>
<accession>A0A8R7JWM8</accession>
<keyword evidence="3" id="KW-1185">Reference proteome</keyword>
<organism evidence="2 3">
    <name type="scientific">Triticum urartu</name>
    <name type="common">Red wild einkorn</name>
    <name type="synonym">Crithodium urartu</name>
    <dbReference type="NCBI Taxonomy" id="4572"/>
    <lineage>
        <taxon>Eukaryota</taxon>
        <taxon>Viridiplantae</taxon>
        <taxon>Streptophyta</taxon>
        <taxon>Embryophyta</taxon>
        <taxon>Tracheophyta</taxon>
        <taxon>Spermatophyta</taxon>
        <taxon>Magnoliopsida</taxon>
        <taxon>Liliopsida</taxon>
        <taxon>Poales</taxon>
        <taxon>Poaceae</taxon>
        <taxon>BOP clade</taxon>
        <taxon>Pooideae</taxon>
        <taxon>Triticodae</taxon>
        <taxon>Triticeae</taxon>
        <taxon>Triticinae</taxon>
        <taxon>Triticum</taxon>
    </lineage>
</organism>
<reference evidence="2" key="3">
    <citation type="submission" date="2022-06" db="UniProtKB">
        <authorList>
            <consortium name="EnsemblPlants"/>
        </authorList>
    </citation>
    <scope>IDENTIFICATION</scope>
</reference>
<reference evidence="3" key="1">
    <citation type="journal article" date="2013" name="Nature">
        <title>Draft genome of the wheat A-genome progenitor Triticum urartu.</title>
        <authorList>
            <person name="Ling H.Q."/>
            <person name="Zhao S."/>
            <person name="Liu D."/>
            <person name="Wang J."/>
            <person name="Sun H."/>
            <person name="Zhang C."/>
            <person name="Fan H."/>
            <person name="Li D."/>
            <person name="Dong L."/>
            <person name="Tao Y."/>
            <person name="Gao C."/>
            <person name="Wu H."/>
            <person name="Li Y."/>
            <person name="Cui Y."/>
            <person name="Guo X."/>
            <person name="Zheng S."/>
            <person name="Wang B."/>
            <person name="Yu K."/>
            <person name="Liang Q."/>
            <person name="Yang W."/>
            <person name="Lou X."/>
            <person name="Chen J."/>
            <person name="Feng M."/>
            <person name="Jian J."/>
            <person name="Zhang X."/>
            <person name="Luo G."/>
            <person name="Jiang Y."/>
            <person name="Liu J."/>
            <person name="Wang Z."/>
            <person name="Sha Y."/>
            <person name="Zhang B."/>
            <person name="Wu H."/>
            <person name="Tang D."/>
            <person name="Shen Q."/>
            <person name="Xue P."/>
            <person name="Zou S."/>
            <person name="Wang X."/>
            <person name="Liu X."/>
            <person name="Wang F."/>
            <person name="Yang Y."/>
            <person name="An X."/>
            <person name="Dong Z."/>
            <person name="Zhang K."/>
            <person name="Zhang X."/>
            <person name="Luo M.C."/>
            <person name="Dvorak J."/>
            <person name="Tong Y."/>
            <person name="Wang J."/>
            <person name="Yang H."/>
            <person name="Li Z."/>
            <person name="Wang D."/>
            <person name="Zhang A."/>
            <person name="Wang J."/>
        </authorList>
    </citation>
    <scope>NUCLEOTIDE SEQUENCE</scope>
    <source>
        <strain evidence="3">cv. G1812</strain>
    </source>
</reference>
<feature type="region of interest" description="Disordered" evidence="1">
    <location>
        <begin position="26"/>
        <end position="47"/>
    </location>
</feature>
<evidence type="ECO:0000256" key="1">
    <source>
        <dbReference type="SAM" id="MobiDB-lite"/>
    </source>
</evidence>
<reference evidence="2" key="2">
    <citation type="submission" date="2018-03" db="EMBL/GenBank/DDBJ databases">
        <title>The Triticum urartu genome reveals the dynamic nature of wheat genome evolution.</title>
        <authorList>
            <person name="Ling H."/>
            <person name="Ma B."/>
            <person name="Shi X."/>
            <person name="Liu H."/>
            <person name="Dong L."/>
            <person name="Sun H."/>
            <person name="Cao Y."/>
            <person name="Gao Q."/>
            <person name="Zheng S."/>
            <person name="Li Y."/>
            <person name="Yu Y."/>
            <person name="Du H."/>
            <person name="Qi M."/>
            <person name="Li Y."/>
            <person name="Yu H."/>
            <person name="Cui Y."/>
            <person name="Wang N."/>
            <person name="Chen C."/>
            <person name="Wu H."/>
            <person name="Zhao Y."/>
            <person name="Zhang J."/>
            <person name="Li Y."/>
            <person name="Zhou W."/>
            <person name="Zhang B."/>
            <person name="Hu W."/>
            <person name="Eijk M."/>
            <person name="Tang J."/>
            <person name="Witsenboer H."/>
            <person name="Zhao S."/>
            <person name="Li Z."/>
            <person name="Zhang A."/>
            <person name="Wang D."/>
            <person name="Liang C."/>
        </authorList>
    </citation>
    <scope>NUCLEOTIDE SEQUENCE [LARGE SCALE GENOMIC DNA]</scope>
    <source>
        <strain evidence="2">cv. G1812</strain>
    </source>
</reference>
<evidence type="ECO:0000313" key="2">
    <source>
        <dbReference type="EnsemblPlants" id="TuG1812G0100000721.01.T01"/>
    </source>
</evidence>
<dbReference type="PANTHER" id="PTHR33186">
    <property type="entry name" value="OS10G0136150 PROTEIN-RELATED"/>
    <property type="match status" value="1"/>
</dbReference>
<dbReference type="Proteomes" id="UP000015106">
    <property type="component" value="Chromosome 1"/>
</dbReference>
<proteinExistence type="predicted"/>
<dbReference type="Gramene" id="TuG1812G0100000721.01.T01">
    <property type="protein sequence ID" value="TuG1812G0100000721.01.T01"/>
    <property type="gene ID" value="TuG1812G0100000721.01"/>
</dbReference>
<sequence>METDSDGVALASWVLGRTVELDKLLPLDLEEEENSEEESSEEEDNESPFPIILGLAKYNNVVFLWTPIHNFTLQLESLQFKKVSQIHMWARYYPFESAYAAGTGIGGGHDGAKLLHNT</sequence>
<dbReference type="AlphaFoldDB" id="A0A8R7JWM8"/>